<dbReference type="GO" id="GO:0005385">
    <property type="term" value="F:zinc ion transmembrane transporter activity"/>
    <property type="evidence" value="ECO:0007669"/>
    <property type="project" value="TreeGrafter"/>
</dbReference>
<accession>A0A1L4D4H2</accession>
<keyword evidence="7 8" id="KW-0472">Membrane</keyword>
<feature type="transmembrane region" description="Helical" evidence="8">
    <location>
        <begin position="65"/>
        <end position="84"/>
    </location>
</feature>
<evidence type="ECO:0000256" key="6">
    <source>
        <dbReference type="ARBA" id="ARBA00022989"/>
    </source>
</evidence>
<name>A0A1L4D4H2_9BACT</name>
<dbReference type="AlphaFoldDB" id="A0A1L4D4H2"/>
<protein>
    <recommendedName>
        <fullName evidence="11">ZIP family metal transporter</fullName>
    </recommendedName>
</protein>
<dbReference type="EMBL" id="CP017834">
    <property type="protein sequence ID" value="APJ05098.1"/>
    <property type="molecule type" value="Genomic_DNA"/>
</dbReference>
<keyword evidence="5" id="KW-0862">Zinc</keyword>
<evidence type="ECO:0008006" key="11">
    <source>
        <dbReference type="Google" id="ProtNLM"/>
    </source>
</evidence>
<evidence type="ECO:0000256" key="3">
    <source>
        <dbReference type="ARBA" id="ARBA00022475"/>
    </source>
</evidence>
<organism evidence="9 10">
    <name type="scientific">Silvanigrella aquatica</name>
    <dbReference type="NCBI Taxonomy" id="1915309"/>
    <lineage>
        <taxon>Bacteria</taxon>
        <taxon>Pseudomonadati</taxon>
        <taxon>Bdellovibrionota</taxon>
        <taxon>Oligoflexia</taxon>
        <taxon>Silvanigrellales</taxon>
        <taxon>Silvanigrellaceae</taxon>
        <taxon>Silvanigrella</taxon>
    </lineage>
</organism>
<keyword evidence="3" id="KW-1003">Cell membrane</keyword>
<dbReference type="InterPro" id="IPR003689">
    <property type="entry name" value="ZIP"/>
</dbReference>
<evidence type="ECO:0000256" key="2">
    <source>
        <dbReference type="ARBA" id="ARBA00006939"/>
    </source>
</evidence>
<feature type="transmembrane region" description="Helical" evidence="8">
    <location>
        <begin position="107"/>
        <end position="130"/>
    </location>
</feature>
<evidence type="ECO:0000313" key="10">
    <source>
        <dbReference type="Proteomes" id="UP000184731"/>
    </source>
</evidence>
<proteinExistence type="inferred from homology"/>
<dbReference type="PANTHER" id="PTHR11040:SF211">
    <property type="entry name" value="ZINC TRANSPORTER ZIP11"/>
    <property type="match status" value="1"/>
</dbReference>
<keyword evidence="10" id="KW-1185">Reference proteome</keyword>
<feature type="transmembrane region" description="Helical" evidence="8">
    <location>
        <begin position="230"/>
        <end position="248"/>
    </location>
</feature>
<dbReference type="PANTHER" id="PTHR11040">
    <property type="entry name" value="ZINC/IRON TRANSPORTER"/>
    <property type="match status" value="1"/>
</dbReference>
<comment type="similarity">
    <text evidence="2">Belongs to the ZIP transporter (TC 2.A.5) family.</text>
</comment>
<dbReference type="Proteomes" id="UP000184731">
    <property type="component" value="Chromosome"/>
</dbReference>
<dbReference type="KEGG" id="saqi:AXG55_05560"/>
<comment type="subcellular location">
    <subcellularLocation>
        <location evidence="1">Cell membrane</location>
        <topology evidence="1">Multi-pass membrane protein</topology>
    </subcellularLocation>
</comment>
<dbReference type="GO" id="GO:0005886">
    <property type="term" value="C:plasma membrane"/>
    <property type="evidence" value="ECO:0007669"/>
    <property type="project" value="UniProtKB-SubCell"/>
</dbReference>
<evidence type="ECO:0000256" key="4">
    <source>
        <dbReference type="ARBA" id="ARBA00022692"/>
    </source>
</evidence>
<feature type="transmembrane region" description="Helical" evidence="8">
    <location>
        <begin position="6"/>
        <end position="23"/>
    </location>
</feature>
<dbReference type="STRING" id="1915309.AXG55_05560"/>
<feature type="transmembrane region" description="Helical" evidence="8">
    <location>
        <begin position="199"/>
        <end position="218"/>
    </location>
</feature>
<feature type="transmembrane region" description="Helical" evidence="8">
    <location>
        <begin position="30"/>
        <end position="53"/>
    </location>
</feature>
<reference evidence="9 10" key="1">
    <citation type="submission" date="2016-10" db="EMBL/GenBank/DDBJ databases">
        <title>Silvanigrella aquatica sp. nov., isolated from a freshwater lake located in the Black Forest, Germany, description of Silvanigrellaceae fam. nov., Silvanigrellales ord. nov., reclassification of the order Bdellovibrionales in the class Oligoflexia, reclassification of the families Bacteriovoracaceae and Halobacteriovoraceae in the new order Bacteriovoracales ord. nov., and reclassification of the family Pseudobacteriovoracaceae in the order Oligoflexiales.</title>
        <authorList>
            <person name="Hahn M.W."/>
            <person name="Schmidt J."/>
            <person name="Koll U."/>
            <person name="Rohde M."/>
            <person name="Verbag S."/>
            <person name="Pitt A."/>
            <person name="Nakai R."/>
            <person name="Naganuma T."/>
            <person name="Lang E."/>
        </authorList>
    </citation>
    <scope>NUCLEOTIDE SEQUENCE [LARGE SCALE GENOMIC DNA]</scope>
    <source>
        <strain evidence="9 10">MWH-Nonnen-W8red</strain>
    </source>
</reference>
<keyword evidence="4 8" id="KW-0812">Transmembrane</keyword>
<evidence type="ECO:0000256" key="8">
    <source>
        <dbReference type="SAM" id="Phobius"/>
    </source>
</evidence>
<feature type="transmembrane region" description="Helical" evidence="8">
    <location>
        <begin position="171"/>
        <end position="193"/>
    </location>
</feature>
<evidence type="ECO:0000256" key="1">
    <source>
        <dbReference type="ARBA" id="ARBA00004651"/>
    </source>
</evidence>
<dbReference type="Pfam" id="PF02535">
    <property type="entry name" value="Zip"/>
    <property type="match status" value="1"/>
</dbReference>
<evidence type="ECO:0000256" key="5">
    <source>
        <dbReference type="ARBA" id="ARBA00022833"/>
    </source>
</evidence>
<keyword evidence="6 8" id="KW-1133">Transmembrane helix</keyword>
<evidence type="ECO:0000256" key="7">
    <source>
        <dbReference type="ARBA" id="ARBA00023136"/>
    </source>
</evidence>
<sequence length="250" mass="26599">MGAAVTFFASCVGAIPVFFIKNISNKIRDILMGISAGVMLGAVCFSLINPAILLLEHQFTDKLFIAAYLSLFILLGSFGISYLNKKIPHEHFLKGKEGGEAKSLKRIWLFILAITIHNFPEGLAVGVGMGSGTEQIALPIIIGIALQDIPEGLVVALCLKSYGFSNKYAINATLIAGLAESFGALLGCLSTVFSHAMLPGGLSLAAGAMLYVICGEMIPELHKEGHESQATAGFIFGFILMLFLDVGLSW</sequence>
<evidence type="ECO:0000313" key="9">
    <source>
        <dbReference type="EMBL" id="APJ05098.1"/>
    </source>
</evidence>
<gene>
    <name evidence="9" type="ORF">AXG55_05560</name>
</gene>